<dbReference type="PROSITE" id="PS00018">
    <property type="entry name" value="EF_HAND_1"/>
    <property type="match status" value="1"/>
</dbReference>
<proteinExistence type="predicted"/>
<organism evidence="4 5">
    <name type="scientific">Arthrobotrys conoides</name>
    <dbReference type="NCBI Taxonomy" id="74498"/>
    <lineage>
        <taxon>Eukaryota</taxon>
        <taxon>Fungi</taxon>
        <taxon>Dikarya</taxon>
        <taxon>Ascomycota</taxon>
        <taxon>Pezizomycotina</taxon>
        <taxon>Orbiliomycetes</taxon>
        <taxon>Orbiliales</taxon>
        <taxon>Orbiliaceae</taxon>
        <taxon>Arthrobotrys</taxon>
    </lineage>
</organism>
<feature type="repeat" description="ANK" evidence="3">
    <location>
        <begin position="772"/>
        <end position="804"/>
    </location>
</feature>
<dbReference type="InterPro" id="IPR002110">
    <property type="entry name" value="Ankyrin_rpt"/>
</dbReference>
<dbReference type="Gene3D" id="1.25.40.20">
    <property type="entry name" value="Ankyrin repeat-containing domain"/>
    <property type="match status" value="1"/>
</dbReference>
<evidence type="ECO:0000256" key="1">
    <source>
        <dbReference type="ARBA" id="ARBA00022737"/>
    </source>
</evidence>
<comment type="caution">
    <text evidence="4">The sequence shown here is derived from an EMBL/GenBank/DDBJ whole genome shotgun (WGS) entry which is preliminary data.</text>
</comment>
<evidence type="ECO:0000256" key="2">
    <source>
        <dbReference type="ARBA" id="ARBA00023043"/>
    </source>
</evidence>
<dbReference type="Pfam" id="PF12796">
    <property type="entry name" value="Ank_2"/>
    <property type="match status" value="1"/>
</dbReference>
<dbReference type="InterPro" id="IPR018247">
    <property type="entry name" value="EF_Hand_1_Ca_BS"/>
</dbReference>
<dbReference type="EMBL" id="JAVHJM010000012">
    <property type="protein sequence ID" value="KAK6500605.1"/>
    <property type="molecule type" value="Genomic_DNA"/>
</dbReference>
<dbReference type="PANTHER" id="PTHR24198">
    <property type="entry name" value="ANKYRIN REPEAT AND PROTEIN KINASE DOMAIN-CONTAINING PROTEIN"/>
    <property type="match status" value="1"/>
</dbReference>
<dbReference type="SUPFAM" id="SSF48403">
    <property type="entry name" value="Ankyrin repeat"/>
    <property type="match status" value="1"/>
</dbReference>
<keyword evidence="5" id="KW-1185">Reference proteome</keyword>
<keyword evidence="1" id="KW-0677">Repeat</keyword>
<keyword evidence="2 3" id="KW-0040">ANK repeat</keyword>
<protein>
    <submittedName>
        <fullName evidence="4">Uncharacterized protein</fullName>
    </submittedName>
</protein>
<dbReference type="InterPro" id="IPR036770">
    <property type="entry name" value="Ankyrin_rpt-contain_sf"/>
</dbReference>
<sequence length="897" mass="102249">MGAIERHISIRSPSDWNDFIFPIHRTITKLMLENLPITITEKLLLEILLPMVSQHPEDLLQVSTIDTNTYFVFLKTVVYSISNNLTHVRNIADHLNSIDRQGYRRSFKALLSQKLVSITVACERLMPVFYSRGDEDLIEHVRQSQPGLISHFSIIRGLLELGSHSVYFGSWPSIKSTCTRTFLFFDMVDFHRAPYKRWVKGLSYEACLKKICGELIEFGIKPTSLPEARLLFYLCYDLEDFAPFCLVTPQNLVSALAVLYSEEQNKSLLFIHDVAQVQLLLEAGFKLDYGLEEKLLGVIILENNAPTREFWLKLWKSRQCLSSNQATTDGDNDDKITIRDFIRIFDVATQHIYSSEVPEVQGGIGYFCVTSEYGDIINDLLKNELPEIVLWELLIVSHLIALKPASLNHLLEFLSLKYPNIDFGTYLFYIVLRMRYQPEDYLRIHYGYKTNCVRALHALSSRGVDVNFKLDSLVSLVSYVIQACSLFAEIGYPKDFELESGVLDLLVEMGSSLNPPLPYCPSNCLGQLCYYQHLRPIDMAYWGELKEYFCYLLSRGACLNGFPVKPMGSQHWTPCPLFVQAAHRYDLEYVSEHWDARMRGKYGGAFRLDYMEMWPRLEIVTHVTHDFGDAKKLLALKTHAPTPEELFNLIAVLAVEGGRRSDMKGPVLTKTEIEYGFKLISTAIHSRLVEIDFKMPYQNDYRSPLYLSIIYDNVKLMEHILDLGADPLIYWRTDIFRPNLSAVQLAAGVNLQLLKALVARGADVNHPPSRFKGSTALHEAIENGKLSCLSYLLSKGADLHTLDTEENTEPGWIELQGEQPVPSRSALEYAILKGRIDAVSLILQVEPSCQPMALELARKHHQSTLATYIETWKPGSQENTTEDEDVEMTFDLGLLAL</sequence>
<evidence type="ECO:0000256" key="3">
    <source>
        <dbReference type="PROSITE-ProRule" id="PRU00023"/>
    </source>
</evidence>
<gene>
    <name evidence="4" type="ORF">TWF506_003374</name>
</gene>
<dbReference type="AlphaFoldDB" id="A0AAN8NCK6"/>
<evidence type="ECO:0000313" key="5">
    <source>
        <dbReference type="Proteomes" id="UP001307849"/>
    </source>
</evidence>
<reference evidence="4 5" key="1">
    <citation type="submission" date="2019-10" db="EMBL/GenBank/DDBJ databases">
        <authorList>
            <person name="Palmer J.M."/>
        </authorList>
    </citation>
    <scope>NUCLEOTIDE SEQUENCE [LARGE SCALE GENOMIC DNA]</scope>
    <source>
        <strain evidence="4 5">TWF506</strain>
    </source>
</reference>
<dbReference type="SMART" id="SM00248">
    <property type="entry name" value="ANK"/>
    <property type="match status" value="5"/>
</dbReference>
<name>A0AAN8NCK6_9PEZI</name>
<dbReference type="Proteomes" id="UP001307849">
    <property type="component" value="Unassembled WGS sequence"/>
</dbReference>
<evidence type="ECO:0000313" key="4">
    <source>
        <dbReference type="EMBL" id="KAK6500605.1"/>
    </source>
</evidence>
<dbReference type="PANTHER" id="PTHR24198:SF194">
    <property type="entry name" value="INVERSIN-A"/>
    <property type="match status" value="1"/>
</dbReference>
<dbReference type="PROSITE" id="PS50088">
    <property type="entry name" value="ANK_REPEAT"/>
    <property type="match status" value="1"/>
</dbReference>
<dbReference type="PROSITE" id="PS50297">
    <property type="entry name" value="ANK_REP_REGION"/>
    <property type="match status" value="1"/>
</dbReference>
<accession>A0AAN8NCK6</accession>